<sequence length="42" mass="4899">MSELQFLKDQGVSENLIQQVREFREKNPVPEEAKSRLVKPSI</sequence>
<feature type="non-terminal residue" evidence="1">
    <location>
        <position position="42"/>
    </location>
</feature>
<dbReference type="AlphaFoldDB" id="J9FS86"/>
<accession>J9FS86</accession>
<dbReference type="EMBL" id="AMCI01004803">
    <property type="protein sequence ID" value="EJW97363.1"/>
    <property type="molecule type" value="Genomic_DNA"/>
</dbReference>
<proteinExistence type="predicted"/>
<protein>
    <submittedName>
        <fullName evidence="1">Uncharacterized protein</fullName>
    </submittedName>
</protein>
<comment type="caution">
    <text evidence="1">The sequence shown here is derived from an EMBL/GenBank/DDBJ whole genome shotgun (WGS) entry which is preliminary data.</text>
</comment>
<name>J9FS86_9ZZZZ</name>
<reference evidence="1" key="1">
    <citation type="journal article" date="2012" name="PLoS ONE">
        <title>Gene sets for utilization of primary and secondary nutrition supplies in the distal gut of endangered iberian lynx.</title>
        <authorList>
            <person name="Alcaide M."/>
            <person name="Messina E."/>
            <person name="Richter M."/>
            <person name="Bargiela R."/>
            <person name="Peplies J."/>
            <person name="Huws S.A."/>
            <person name="Newbold C.J."/>
            <person name="Golyshin P.N."/>
            <person name="Simon M.A."/>
            <person name="Lopez G."/>
            <person name="Yakimov M.M."/>
            <person name="Ferrer M."/>
        </authorList>
    </citation>
    <scope>NUCLEOTIDE SEQUENCE</scope>
</reference>
<gene>
    <name evidence="1" type="ORF">EVA_14529</name>
</gene>
<organism evidence="1">
    <name type="scientific">gut metagenome</name>
    <dbReference type="NCBI Taxonomy" id="749906"/>
    <lineage>
        <taxon>unclassified sequences</taxon>
        <taxon>metagenomes</taxon>
        <taxon>organismal metagenomes</taxon>
    </lineage>
</organism>
<evidence type="ECO:0000313" key="1">
    <source>
        <dbReference type="EMBL" id="EJW97363.1"/>
    </source>
</evidence>